<dbReference type="InterPro" id="IPR012337">
    <property type="entry name" value="RNaseH-like_sf"/>
</dbReference>
<comment type="caution">
    <text evidence="2">The sequence shown here is derived from an EMBL/GenBank/DDBJ whole genome shotgun (WGS) entry which is preliminary data.</text>
</comment>
<dbReference type="InterPro" id="IPR008906">
    <property type="entry name" value="HATC_C_dom"/>
</dbReference>
<feature type="domain" description="HAT C-terminal dimerisation" evidence="1">
    <location>
        <begin position="54"/>
        <end position="106"/>
    </location>
</feature>
<dbReference type="EMBL" id="REGN01008197">
    <property type="protein sequence ID" value="RNA04212.1"/>
    <property type="molecule type" value="Genomic_DNA"/>
</dbReference>
<keyword evidence="3" id="KW-1185">Reference proteome</keyword>
<evidence type="ECO:0000259" key="1">
    <source>
        <dbReference type="Pfam" id="PF05699"/>
    </source>
</evidence>
<dbReference type="OrthoDB" id="10023994at2759"/>
<sequence length="126" mass="14692">MFGLMNKISASQKISCLISAYLDPVSHKYLEKDEIELVETEFEKFYPLPTGRRNLHFAGFWSTHGILFPKLSKLVRKYNIKCATSVQSESAFSISGYIQRQNRMRLSIFKFWSIKMKKKNVLNCSK</sequence>
<protein>
    <recommendedName>
        <fullName evidence="1">HAT C-terminal dimerisation domain-containing protein</fullName>
    </recommendedName>
</protein>
<dbReference type="GO" id="GO:0046983">
    <property type="term" value="F:protein dimerization activity"/>
    <property type="evidence" value="ECO:0007669"/>
    <property type="project" value="InterPro"/>
</dbReference>
<gene>
    <name evidence="2" type="ORF">BpHYR1_033653</name>
</gene>
<dbReference type="AlphaFoldDB" id="A0A3M7PYF2"/>
<dbReference type="SUPFAM" id="SSF53098">
    <property type="entry name" value="Ribonuclease H-like"/>
    <property type="match status" value="1"/>
</dbReference>
<organism evidence="2 3">
    <name type="scientific">Brachionus plicatilis</name>
    <name type="common">Marine rotifer</name>
    <name type="synonym">Brachionus muelleri</name>
    <dbReference type="NCBI Taxonomy" id="10195"/>
    <lineage>
        <taxon>Eukaryota</taxon>
        <taxon>Metazoa</taxon>
        <taxon>Spiralia</taxon>
        <taxon>Gnathifera</taxon>
        <taxon>Rotifera</taxon>
        <taxon>Eurotatoria</taxon>
        <taxon>Monogononta</taxon>
        <taxon>Pseudotrocha</taxon>
        <taxon>Ploima</taxon>
        <taxon>Brachionidae</taxon>
        <taxon>Brachionus</taxon>
    </lineage>
</organism>
<name>A0A3M7PYF2_BRAPC</name>
<proteinExistence type="predicted"/>
<accession>A0A3M7PYF2</accession>
<evidence type="ECO:0000313" key="2">
    <source>
        <dbReference type="EMBL" id="RNA04212.1"/>
    </source>
</evidence>
<dbReference type="Proteomes" id="UP000276133">
    <property type="component" value="Unassembled WGS sequence"/>
</dbReference>
<evidence type="ECO:0000313" key="3">
    <source>
        <dbReference type="Proteomes" id="UP000276133"/>
    </source>
</evidence>
<reference evidence="2 3" key="1">
    <citation type="journal article" date="2018" name="Sci. Rep.">
        <title>Genomic signatures of local adaptation to the degree of environmental predictability in rotifers.</title>
        <authorList>
            <person name="Franch-Gras L."/>
            <person name="Hahn C."/>
            <person name="Garcia-Roger E.M."/>
            <person name="Carmona M.J."/>
            <person name="Serra M."/>
            <person name="Gomez A."/>
        </authorList>
    </citation>
    <scope>NUCLEOTIDE SEQUENCE [LARGE SCALE GENOMIC DNA]</scope>
    <source>
        <strain evidence="2">HYR1</strain>
    </source>
</reference>
<dbReference type="Pfam" id="PF05699">
    <property type="entry name" value="Dimer_Tnp_hAT"/>
    <property type="match status" value="1"/>
</dbReference>